<dbReference type="Gene3D" id="1.10.287.70">
    <property type="match status" value="1"/>
</dbReference>
<dbReference type="Gene3D" id="2.60.120.10">
    <property type="entry name" value="Jelly Rolls"/>
    <property type="match status" value="1"/>
</dbReference>
<dbReference type="Proteomes" id="UP000030762">
    <property type="component" value="Unassembled WGS sequence"/>
</dbReference>
<evidence type="ECO:0000259" key="14">
    <source>
        <dbReference type="PROSITE" id="PS50042"/>
    </source>
</evidence>
<dbReference type="SUPFAM" id="SSF51206">
    <property type="entry name" value="cAMP-binding domain-like"/>
    <property type="match status" value="1"/>
</dbReference>
<feature type="compositionally biased region" description="Polar residues" evidence="12">
    <location>
        <begin position="1"/>
        <end position="23"/>
    </location>
</feature>
<evidence type="ECO:0000313" key="15">
    <source>
        <dbReference type="EMBL" id="EQC37776.1"/>
    </source>
</evidence>
<dbReference type="InterPro" id="IPR050818">
    <property type="entry name" value="KCNH_animal-type"/>
</dbReference>
<evidence type="ECO:0000256" key="6">
    <source>
        <dbReference type="ARBA" id="ARBA00022882"/>
    </source>
</evidence>
<keyword evidence="10 13" id="KW-0472">Membrane</keyword>
<dbReference type="GO" id="GO:0005249">
    <property type="term" value="F:voltage-gated potassium channel activity"/>
    <property type="evidence" value="ECO:0007669"/>
    <property type="project" value="InterPro"/>
</dbReference>
<dbReference type="AlphaFoldDB" id="T0QSU3"/>
<protein>
    <recommendedName>
        <fullName evidence="14">Cyclic nucleotide-binding domain-containing protein</fullName>
    </recommendedName>
</protein>
<keyword evidence="2" id="KW-0813">Transport</keyword>
<evidence type="ECO:0000256" key="1">
    <source>
        <dbReference type="ARBA" id="ARBA00004141"/>
    </source>
</evidence>
<dbReference type="VEuPathDB" id="FungiDB:SDRG_04803"/>
<dbReference type="CDD" id="cd00038">
    <property type="entry name" value="CAP_ED"/>
    <property type="match status" value="1"/>
</dbReference>
<dbReference type="InterPro" id="IPR000595">
    <property type="entry name" value="cNMP-bd_dom"/>
</dbReference>
<dbReference type="Pfam" id="PF00520">
    <property type="entry name" value="Ion_trans"/>
    <property type="match status" value="1"/>
</dbReference>
<dbReference type="eggNOG" id="KOG0498">
    <property type="taxonomic scope" value="Eukaryota"/>
</dbReference>
<dbReference type="RefSeq" id="XP_008608709.1">
    <property type="nucleotide sequence ID" value="XM_008610487.1"/>
</dbReference>
<keyword evidence="4 13" id="KW-0812">Transmembrane</keyword>
<feature type="region of interest" description="Disordered" evidence="12">
    <location>
        <begin position="1"/>
        <end position="34"/>
    </location>
</feature>
<dbReference type="Pfam" id="PF00027">
    <property type="entry name" value="cNMP_binding"/>
    <property type="match status" value="1"/>
</dbReference>
<feature type="transmembrane region" description="Helical" evidence="13">
    <location>
        <begin position="276"/>
        <end position="294"/>
    </location>
</feature>
<proteinExistence type="predicted"/>
<dbReference type="PRINTS" id="PR01463">
    <property type="entry name" value="EAGCHANLFMLY"/>
</dbReference>
<evidence type="ECO:0000256" key="8">
    <source>
        <dbReference type="ARBA" id="ARBA00022989"/>
    </source>
</evidence>
<dbReference type="SMART" id="SM00100">
    <property type="entry name" value="cNMP"/>
    <property type="match status" value="1"/>
</dbReference>
<evidence type="ECO:0000256" key="2">
    <source>
        <dbReference type="ARBA" id="ARBA00022448"/>
    </source>
</evidence>
<evidence type="ECO:0000256" key="7">
    <source>
        <dbReference type="ARBA" id="ARBA00022958"/>
    </source>
</evidence>
<keyword evidence="5" id="KW-0631">Potassium channel</keyword>
<dbReference type="InParanoid" id="T0QSU3"/>
<dbReference type="GO" id="GO:0005886">
    <property type="term" value="C:plasma membrane"/>
    <property type="evidence" value="ECO:0007669"/>
    <property type="project" value="TreeGrafter"/>
</dbReference>
<evidence type="ECO:0000313" key="16">
    <source>
        <dbReference type="Proteomes" id="UP000030762"/>
    </source>
</evidence>
<dbReference type="GO" id="GO:0034702">
    <property type="term" value="C:monoatomic ion channel complex"/>
    <property type="evidence" value="ECO:0007669"/>
    <property type="project" value="UniProtKB-KW"/>
</dbReference>
<keyword evidence="7" id="KW-0630">Potassium</keyword>
<dbReference type="OMA" id="HSYLVAW"/>
<dbReference type="EMBL" id="JH767143">
    <property type="protein sequence ID" value="EQC37776.1"/>
    <property type="molecule type" value="Genomic_DNA"/>
</dbReference>
<dbReference type="GeneID" id="19945530"/>
<gene>
    <name evidence="15" type="ORF">SDRG_04803</name>
</gene>
<dbReference type="PANTHER" id="PTHR10217">
    <property type="entry name" value="VOLTAGE AND LIGAND GATED POTASSIUM CHANNEL"/>
    <property type="match status" value="1"/>
</dbReference>
<evidence type="ECO:0000256" key="11">
    <source>
        <dbReference type="ARBA" id="ARBA00023303"/>
    </source>
</evidence>
<dbReference type="OrthoDB" id="74619at2759"/>
<evidence type="ECO:0000256" key="12">
    <source>
        <dbReference type="SAM" id="MobiDB-lite"/>
    </source>
</evidence>
<keyword evidence="6" id="KW-0851">Voltage-gated channel</keyword>
<dbReference type="Gene3D" id="1.10.287.630">
    <property type="entry name" value="Helix hairpin bin"/>
    <property type="match status" value="1"/>
</dbReference>
<keyword evidence="3" id="KW-0633">Potassium transport</keyword>
<keyword evidence="9" id="KW-0406">Ion transport</keyword>
<evidence type="ECO:0000256" key="10">
    <source>
        <dbReference type="ARBA" id="ARBA00023136"/>
    </source>
</evidence>
<feature type="transmembrane region" description="Helical" evidence="13">
    <location>
        <begin position="60"/>
        <end position="83"/>
    </location>
</feature>
<accession>T0QSU3</accession>
<evidence type="ECO:0000256" key="9">
    <source>
        <dbReference type="ARBA" id="ARBA00023065"/>
    </source>
</evidence>
<dbReference type="InterPro" id="IPR003938">
    <property type="entry name" value="K_chnl_volt-dep_EAG/ELK/ERG"/>
</dbReference>
<feature type="transmembrane region" description="Helical" evidence="13">
    <location>
        <begin position="217"/>
        <end position="235"/>
    </location>
</feature>
<evidence type="ECO:0000256" key="5">
    <source>
        <dbReference type="ARBA" id="ARBA00022826"/>
    </source>
</evidence>
<keyword evidence="11" id="KW-0407">Ion channel</keyword>
<feature type="transmembrane region" description="Helical" evidence="13">
    <location>
        <begin position="306"/>
        <end position="325"/>
    </location>
</feature>
<dbReference type="PROSITE" id="PS00889">
    <property type="entry name" value="CNMP_BINDING_2"/>
    <property type="match status" value="1"/>
</dbReference>
<name>T0QSU3_SAPDV</name>
<evidence type="ECO:0000256" key="13">
    <source>
        <dbReference type="SAM" id="Phobius"/>
    </source>
</evidence>
<evidence type="ECO:0000256" key="3">
    <source>
        <dbReference type="ARBA" id="ARBA00022538"/>
    </source>
</evidence>
<evidence type="ECO:0000256" key="4">
    <source>
        <dbReference type="ARBA" id="ARBA00022692"/>
    </source>
</evidence>
<dbReference type="GO" id="GO:0042391">
    <property type="term" value="P:regulation of membrane potential"/>
    <property type="evidence" value="ECO:0007669"/>
    <property type="project" value="TreeGrafter"/>
</dbReference>
<reference evidence="15 16" key="1">
    <citation type="submission" date="2012-04" db="EMBL/GenBank/DDBJ databases">
        <title>The Genome Sequence of Saprolegnia declina VS20.</title>
        <authorList>
            <consortium name="The Broad Institute Genome Sequencing Platform"/>
            <person name="Russ C."/>
            <person name="Nusbaum C."/>
            <person name="Tyler B."/>
            <person name="van West P."/>
            <person name="Dieguez-Uribeondo J."/>
            <person name="de Bruijn I."/>
            <person name="Tripathy S."/>
            <person name="Jiang R."/>
            <person name="Young S.K."/>
            <person name="Zeng Q."/>
            <person name="Gargeya S."/>
            <person name="Fitzgerald M."/>
            <person name="Haas B."/>
            <person name="Abouelleil A."/>
            <person name="Alvarado L."/>
            <person name="Arachchi H.M."/>
            <person name="Berlin A."/>
            <person name="Chapman S.B."/>
            <person name="Goldberg J."/>
            <person name="Griggs A."/>
            <person name="Gujja S."/>
            <person name="Hansen M."/>
            <person name="Howarth C."/>
            <person name="Imamovic A."/>
            <person name="Larimer J."/>
            <person name="McCowen C."/>
            <person name="Montmayeur A."/>
            <person name="Murphy C."/>
            <person name="Neiman D."/>
            <person name="Pearson M."/>
            <person name="Priest M."/>
            <person name="Roberts A."/>
            <person name="Saif S."/>
            <person name="Shea T."/>
            <person name="Sisk P."/>
            <person name="Sykes S."/>
            <person name="Wortman J."/>
            <person name="Nusbaum C."/>
            <person name="Birren B."/>
        </authorList>
    </citation>
    <scope>NUCLEOTIDE SEQUENCE [LARGE SCALE GENOMIC DNA]</scope>
    <source>
        <strain evidence="15 16">VS20</strain>
    </source>
</reference>
<comment type="subcellular location">
    <subcellularLocation>
        <location evidence="1">Membrane</location>
        <topology evidence="1">Multi-pass membrane protein</topology>
    </subcellularLocation>
</comment>
<dbReference type="InterPro" id="IPR005821">
    <property type="entry name" value="Ion_trans_dom"/>
</dbReference>
<dbReference type="PROSITE" id="PS50042">
    <property type="entry name" value="CNMP_BINDING_3"/>
    <property type="match status" value="1"/>
</dbReference>
<sequence length="589" mass="67635">MRSKQYTPSQRRSSKVLPTTQHVSDPLDESCDGGGGDRERWILYPSHQFRVIWDAMNLVLLAYVCTVVPYVSSFYSVAVRALLIARLLSDFQDYQVSQWVIADNITDMLYALDIVIMFRSAYVDPKTGDVVSSPRQIAAMYVRGWLGFDVFATFPWDTVFRALWSAQTHATQLPRLLRVLRLTRIAKVLRVLKVQTFVEFCEDKLNINRNYIVVSKLLLCILFVAHFTACGFYFIGTTINDDYAAGMAAQDPSTSWIAYATFAKHIWQTTYSKLDMYISSLYFAFTMMATVGFGDFVPVTITERMFTIVGMVVSAGTYAFMIASVSSSVASMNVTKNRYFERLNELNAYMESRGLPGPLQLRTRRYYRYFLQRKTVYDESRILEDLSSSLREEITDHYIRMTIKNITFFQDVPKGFTAYIAVYLKPLFLSPHSTVLKMGEYGSEMFIVARGVLQVFEPTHTPDGEEADDIEISFLFDGDHFGEMALLLEEQQGKRTASVRAKIYCELHGLEYKHLQTGLTRYPSAMDKLMGVALHRKCLVTNLRKTKITNLITSVQKKTIDKRFKKLAAEKRFQRDPTSTWGLPRLFKR</sequence>
<dbReference type="InterPro" id="IPR014710">
    <property type="entry name" value="RmlC-like_jellyroll"/>
</dbReference>
<keyword evidence="8 13" id="KW-1133">Transmembrane helix</keyword>
<keyword evidence="16" id="KW-1185">Reference proteome</keyword>
<dbReference type="InterPro" id="IPR018488">
    <property type="entry name" value="cNMP-bd_CS"/>
</dbReference>
<dbReference type="PANTHER" id="PTHR10217:SF435">
    <property type="entry name" value="POTASSIUM VOLTAGE-GATED CHANNEL PROTEIN EAG"/>
    <property type="match status" value="1"/>
</dbReference>
<feature type="domain" description="Cyclic nucleotide-binding" evidence="14">
    <location>
        <begin position="408"/>
        <end position="536"/>
    </location>
</feature>
<organism evidence="15 16">
    <name type="scientific">Saprolegnia diclina (strain VS20)</name>
    <dbReference type="NCBI Taxonomy" id="1156394"/>
    <lineage>
        <taxon>Eukaryota</taxon>
        <taxon>Sar</taxon>
        <taxon>Stramenopiles</taxon>
        <taxon>Oomycota</taxon>
        <taxon>Saprolegniomycetes</taxon>
        <taxon>Saprolegniales</taxon>
        <taxon>Saprolegniaceae</taxon>
        <taxon>Saprolegnia</taxon>
    </lineage>
</organism>
<dbReference type="InterPro" id="IPR018490">
    <property type="entry name" value="cNMP-bd_dom_sf"/>
</dbReference>
<dbReference type="SUPFAM" id="SSF81324">
    <property type="entry name" value="Voltage-gated potassium channels"/>
    <property type="match status" value="1"/>
</dbReference>